<dbReference type="SUPFAM" id="SSF161098">
    <property type="entry name" value="MetI-like"/>
    <property type="match status" value="1"/>
</dbReference>
<organism evidence="12 13">
    <name type="scientific">Acetivibrio ethanolgignens</name>
    <dbReference type="NCBI Taxonomy" id="290052"/>
    <lineage>
        <taxon>Bacteria</taxon>
        <taxon>Bacillati</taxon>
        <taxon>Bacillota</taxon>
        <taxon>Clostridia</taxon>
        <taxon>Eubacteriales</taxon>
        <taxon>Oscillospiraceae</taxon>
        <taxon>Acetivibrio</taxon>
    </lineage>
</organism>
<evidence type="ECO:0000256" key="1">
    <source>
        <dbReference type="ARBA" id="ARBA00004651"/>
    </source>
</evidence>
<dbReference type="GO" id="GO:0005886">
    <property type="term" value="C:plasma membrane"/>
    <property type="evidence" value="ECO:0007669"/>
    <property type="project" value="UniProtKB-SubCell"/>
</dbReference>
<keyword evidence="4 10" id="KW-0812">Transmembrane</keyword>
<dbReference type="PANTHER" id="PTHR43386:SF24">
    <property type="entry name" value="OLIGOPEPTIDE TRANSPORT SYSTEM PERMEASE PROTEIN AMID"/>
    <property type="match status" value="1"/>
</dbReference>
<feature type="transmembrane region" description="Helical" evidence="10">
    <location>
        <begin position="361"/>
        <end position="378"/>
    </location>
</feature>
<dbReference type="PANTHER" id="PTHR43386">
    <property type="entry name" value="OLIGOPEPTIDE TRANSPORT SYSTEM PERMEASE PROTEIN APPC"/>
    <property type="match status" value="1"/>
</dbReference>
<dbReference type="PROSITE" id="PS50928">
    <property type="entry name" value="ABC_TM1"/>
    <property type="match status" value="1"/>
</dbReference>
<dbReference type="Gene3D" id="1.10.3720.10">
    <property type="entry name" value="MetI-like"/>
    <property type="match status" value="1"/>
</dbReference>
<evidence type="ECO:0000313" key="12">
    <source>
        <dbReference type="EMBL" id="KSV58897.1"/>
    </source>
</evidence>
<feature type="transmembrane region" description="Helical" evidence="10">
    <location>
        <begin position="321"/>
        <end position="340"/>
    </location>
</feature>
<feature type="transmembrane region" description="Helical" evidence="10">
    <location>
        <begin position="435"/>
        <end position="455"/>
    </location>
</feature>
<evidence type="ECO:0000256" key="5">
    <source>
        <dbReference type="ARBA" id="ARBA00022856"/>
    </source>
</evidence>
<feature type="transmembrane region" description="Helical" evidence="10">
    <location>
        <begin position="384"/>
        <end position="404"/>
    </location>
</feature>
<dbReference type="InterPro" id="IPR035906">
    <property type="entry name" value="MetI-like_sf"/>
</dbReference>
<dbReference type="InterPro" id="IPR050366">
    <property type="entry name" value="BP-dependent_transpt_permease"/>
</dbReference>
<feature type="transmembrane region" description="Helical" evidence="10">
    <location>
        <begin position="491"/>
        <end position="512"/>
    </location>
</feature>
<evidence type="ECO:0000256" key="9">
    <source>
        <dbReference type="ARBA" id="ARBA00024202"/>
    </source>
</evidence>
<feature type="domain" description="ABC transmembrane type-1" evidence="11">
    <location>
        <begin position="319"/>
        <end position="513"/>
    </location>
</feature>
<keyword evidence="2 10" id="KW-0813">Transport</keyword>
<dbReference type="Pfam" id="PF12911">
    <property type="entry name" value="OppC_N"/>
    <property type="match status" value="1"/>
</dbReference>
<evidence type="ECO:0000256" key="3">
    <source>
        <dbReference type="ARBA" id="ARBA00022475"/>
    </source>
</evidence>
<dbReference type="CDD" id="cd06261">
    <property type="entry name" value="TM_PBP2"/>
    <property type="match status" value="1"/>
</dbReference>
<dbReference type="RefSeq" id="WP_058352881.1">
    <property type="nucleotide sequence ID" value="NZ_CABMMD010000157.1"/>
</dbReference>
<dbReference type="GO" id="GO:0015833">
    <property type="term" value="P:peptide transport"/>
    <property type="evidence" value="ECO:0007669"/>
    <property type="project" value="UniProtKB-KW"/>
</dbReference>
<evidence type="ECO:0000256" key="2">
    <source>
        <dbReference type="ARBA" id="ARBA00022448"/>
    </source>
</evidence>
<evidence type="ECO:0000256" key="8">
    <source>
        <dbReference type="ARBA" id="ARBA00023136"/>
    </source>
</evidence>
<gene>
    <name evidence="12" type="ORF">ASU35_11130</name>
</gene>
<dbReference type="InterPro" id="IPR000515">
    <property type="entry name" value="MetI-like"/>
</dbReference>
<evidence type="ECO:0000259" key="11">
    <source>
        <dbReference type="PROSITE" id="PS50928"/>
    </source>
</evidence>
<dbReference type="Proteomes" id="UP000054874">
    <property type="component" value="Unassembled WGS sequence"/>
</dbReference>
<keyword evidence="13" id="KW-1185">Reference proteome</keyword>
<keyword evidence="5" id="KW-0571">Peptide transport</keyword>
<dbReference type="AlphaFoldDB" id="A0A0V8QE80"/>
<dbReference type="GO" id="GO:0055085">
    <property type="term" value="P:transmembrane transport"/>
    <property type="evidence" value="ECO:0007669"/>
    <property type="project" value="InterPro"/>
</dbReference>
<proteinExistence type="inferred from homology"/>
<dbReference type="GO" id="GO:0015031">
    <property type="term" value="P:protein transport"/>
    <property type="evidence" value="ECO:0007669"/>
    <property type="project" value="UniProtKB-KW"/>
</dbReference>
<protein>
    <recommendedName>
        <fullName evidence="11">ABC transmembrane type-1 domain-containing protein</fullName>
    </recommendedName>
</protein>
<evidence type="ECO:0000256" key="4">
    <source>
        <dbReference type="ARBA" id="ARBA00022692"/>
    </source>
</evidence>
<comment type="caution">
    <text evidence="12">The sequence shown here is derived from an EMBL/GenBank/DDBJ whole genome shotgun (WGS) entry which is preliminary data.</text>
</comment>
<dbReference type="InterPro" id="IPR025966">
    <property type="entry name" value="OppC_N"/>
</dbReference>
<evidence type="ECO:0000256" key="7">
    <source>
        <dbReference type="ARBA" id="ARBA00022989"/>
    </source>
</evidence>
<dbReference type="STRING" id="290052.ASU35_11130"/>
<name>A0A0V8QE80_9FIRM</name>
<keyword evidence="7 10" id="KW-1133">Transmembrane helix</keyword>
<dbReference type="EMBL" id="LNAM01000157">
    <property type="protein sequence ID" value="KSV58897.1"/>
    <property type="molecule type" value="Genomic_DNA"/>
</dbReference>
<dbReference type="Pfam" id="PF00528">
    <property type="entry name" value="BPD_transp_1"/>
    <property type="match status" value="1"/>
</dbReference>
<sequence>MEDNKIEDNKIDIVIPKEKFRLVQTGERISDKKFEDKPIGYLKDAWIRFRKNKASVAATVIIIIIVLFALLAPFVCTTHDAQFVDSFYAKKAPRLETMRALGFFDGGENREFSEKGMIKAAAVGVGAVNYDKGGATISEGMKSHYQPLIRLGEGYTAVDATRKKRTMYKGRIDVYLEVGFIYRSIEQSEYNDIIAWEEKTGIKVLYPLIEENEYNIDPLDANNWYKSEKGTPVKTLADGSTKILSYGPDLVLEENYKRNKDGSLAYYEYAGGGDVSTAQYRVRMLYYNYYIYKNGFPPQYLFGTDSQGYDLALRMADGIRLSLVVAISVSLINLVIGAVYGAIEGYYGGATDILLERVSDILAGIPFVIVATLFQIHLSAKVGTIPSLLFAFVLTGWIGTAARVRTQFYRFKNQEYVMAARTLGARDRRIIWKHIFPNSLGTIITSCALVIPGVINSESTLSFLGIVKFSTTKVTSLGTLLSDASSIWTNYPHLMIFPAIVISLLMICFNLFGNGLRDAFNPSLRGVED</sequence>
<evidence type="ECO:0000256" key="6">
    <source>
        <dbReference type="ARBA" id="ARBA00022927"/>
    </source>
</evidence>
<accession>A0A0V8QE80</accession>
<evidence type="ECO:0000256" key="10">
    <source>
        <dbReference type="RuleBase" id="RU363032"/>
    </source>
</evidence>
<keyword evidence="3" id="KW-1003">Cell membrane</keyword>
<evidence type="ECO:0000313" key="13">
    <source>
        <dbReference type="Proteomes" id="UP000054874"/>
    </source>
</evidence>
<feature type="transmembrane region" description="Helical" evidence="10">
    <location>
        <begin position="56"/>
        <end position="75"/>
    </location>
</feature>
<keyword evidence="8 10" id="KW-0472">Membrane</keyword>
<comment type="subcellular location">
    <subcellularLocation>
        <location evidence="1 10">Cell membrane</location>
        <topology evidence="1 10">Multi-pass membrane protein</topology>
    </subcellularLocation>
</comment>
<reference evidence="12 13" key="1">
    <citation type="submission" date="2015-11" db="EMBL/GenBank/DDBJ databases">
        <title>Butyribacter intestini gen. nov., sp. nov., a butyric acid-producing bacterium of the family Lachnospiraceae isolated from the human faeces.</title>
        <authorList>
            <person name="Zou Y."/>
            <person name="Xue W."/>
            <person name="Luo G."/>
            <person name="Lv M."/>
        </authorList>
    </citation>
    <scope>NUCLEOTIDE SEQUENCE [LARGE SCALE GENOMIC DNA]</scope>
    <source>
        <strain evidence="12 13">ACET-33324</strain>
    </source>
</reference>
<comment type="similarity">
    <text evidence="9">Belongs to the binding-protein-dependent transport system permease family. OppBC subfamily.</text>
</comment>
<keyword evidence="6" id="KW-0653">Protein transport</keyword>